<evidence type="ECO:0000256" key="1">
    <source>
        <dbReference type="ARBA" id="ARBA00010790"/>
    </source>
</evidence>
<evidence type="ECO:0000256" key="4">
    <source>
        <dbReference type="PIRSR" id="PIRSR000137-2"/>
    </source>
</evidence>
<evidence type="ECO:0000256" key="2">
    <source>
        <dbReference type="ARBA" id="ARBA00023180"/>
    </source>
</evidence>
<reference evidence="9" key="3">
    <citation type="submission" date="2025-04" db="UniProtKB">
        <authorList>
            <consortium name="RefSeq"/>
        </authorList>
    </citation>
    <scope>IDENTIFICATION</scope>
    <source>
        <strain evidence="9">CBS 781.70</strain>
    </source>
</reference>
<dbReference type="SUPFAM" id="SSF51905">
    <property type="entry name" value="FAD/NAD(P)-binding domain"/>
    <property type="match status" value="1"/>
</dbReference>
<dbReference type="RefSeq" id="XP_033534526.1">
    <property type="nucleotide sequence ID" value="XM_033681846.1"/>
</dbReference>
<dbReference type="Pfam" id="PF00732">
    <property type="entry name" value="GMC_oxred_N"/>
    <property type="match status" value="1"/>
</dbReference>
<reference evidence="7 9" key="1">
    <citation type="submission" date="2020-01" db="EMBL/GenBank/DDBJ databases">
        <authorList>
            <consortium name="DOE Joint Genome Institute"/>
            <person name="Haridas S."/>
            <person name="Albert R."/>
            <person name="Binder M."/>
            <person name="Bloem J."/>
            <person name="Labutti K."/>
            <person name="Salamov A."/>
            <person name="Andreopoulos B."/>
            <person name="Baker S.E."/>
            <person name="Barry K."/>
            <person name="Bills G."/>
            <person name="Bluhm B.H."/>
            <person name="Cannon C."/>
            <person name="Castanera R."/>
            <person name="Culley D.E."/>
            <person name="Daum C."/>
            <person name="Ezra D."/>
            <person name="Gonzalez J.B."/>
            <person name="Henrissat B."/>
            <person name="Kuo A."/>
            <person name="Liang C."/>
            <person name="Lipzen A."/>
            <person name="Lutzoni F."/>
            <person name="Magnuson J."/>
            <person name="Mondo S."/>
            <person name="Nolan M."/>
            <person name="Ohm R."/>
            <person name="Pangilinan J."/>
            <person name="Park H.-J."/>
            <person name="Ramirez L."/>
            <person name="Alfaro M."/>
            <person name="Sun H."/>
            <person name="Tritt A."/>
            <person name="Yoshinaga Y."/>
            <person name="Zwiers L.-H."/>
            <person name="Turgeon B.G."/>
            <person name="Goodwin S.B."/>
            <person name="Spatafora J.W."/>
            <person name="Crous P.W."/>
            <person name="Grigoriev I.V."/>
        </authorList>
    </citation>
    <scope>NUCLEOTIDE SEQUENCE</scope>
    <source>
        <strain evidence="7 9">CBS 781.70</strain>
    </source>
</reference>
<feature type="active site" description="Proton donor" evidence="3">
    <location>
        <position position="549"/>
    </location>
</feature>
<feature type="active site" description="Proton acceptor" evidence="3">
    <location>
        <position position="593"/>
    </location>
</feature>
<dbReference type="OrthoDB" id="269227at2759"/>
<keyword evidence="8" id="KW-1185">Reference proteome</keyword>
<keyword evidence="2" id="KW-0325">Glycoprotein</keyword>
<evidence type="ECO:0000259" key="6">
    <source>
        <dbReference type="PROSITE" id="PS00624"/>
    </source>
</evidence>
<feature type="binding site" evidence="4">
    <location>
        <begin position="48"/>
        <end position="49"/>
    </location>
    <ligand>
        <name>FAD</name>
        <dbReference type="ChEBI" id="CHEBI:57692"/>
    </ligand>
</feature>
<dbReference type="GeneID" id="54422416"/>
<keyword evidence="4" id="KW-0274">FAD</keyword>
<dbReference type="AlphaFoldDB" id="A0A6G1G466"/>
<feature type="binding site" evidence="4">
    <location>
        <begin position="594"/>
        <end position="595"/>
    </location>
    <ligand>
        <name>FAD</name>
        <dbReference type="ChEBI" id="CHEBI:57692"/>
    </ligand>
</feature>
<comment type="similarity">
    <text evidence="1">Belongs to the GMC oxidoreductase family.</text>
</comment>
<dbReference type="GO" id="GO:0050660">
    <property type="term" value="F:flavin adenine dinucleotide binding"/>
    <property type="evidence" value="ECO:0007669"/>
    <property type="project" value="InterPro"/>
</dbReference>
<dbReference type="InterPro" id="IPR012132">
    <property type="entry name" value="GMC_OxRdtase"/>
</dbReference>
<dbReference type="PANTHER" id="PTHR11552">
    <property type="entry name" value="GLUCOSE-METHANOL-CHOLINE GMC OXIDOREDUCTASE"/>
    <property type="match status" value="1"/>
</dbReference>
<dbReference type="Pfam" id="PF05199">
    <property type="entry name" value="GMC_oxred_C"/>
    <property type="match status" value="1"/>
</dbReference>
<evidence type="ECO:0000313" key="7">
    <source>
        <dbReference type="EMBL" id="KAF1812895.1"/>
    </source>
</evidence>
<evidence type="ECO:0000313" key="8">
    <source>
        <dbReference type="Proteomes" id="UP000504638"/>
    </source>
</evidence>
<dbReference type="GO" id="GO:0016614">
    <property type="term" value="F:oxidoreductase activity, acting on CH-OH group of donors"/>
    <property type="evidence" value="ECO:0007669"/>
    <property type="project" value="InterPro"/>
</dbReference>
<dbReference type="PROSITE" id="PS00624">
    <property type="entry name" value="GMC_OXRED_2"/>
    <property type="match status" value="1"/>
</dbReference>
<keyword evidence="5" id="KW-0732">Signal</keyword>
<dbReference type="Proteomes" id="UP000504638">
    <property type="component" value="Unplaced"/>
</dbReference>
<dbReference type="InterPro" id="IPR036188">
    <property type="entry name" value="FAD/NAD-bd_sf"/>
</dbReference>
<dbReference type="Gene3D" id="3.30.560.10">
    <property type="entry name" value="Glucose Oxidase, domain 3"/>
    <property type="match status" value="1"/>
</dbReference>
<dbReference type="EMBL" id="ML975156">
    <property type="protein sequence ID" value="KAF1812895.1"/>
    <property type="molecule type" value="Genomic_DNA"/>
</dbReference>
<sequence>MKIYNWPALLPSIQLLFGIAEAVKPIGSSFGVSGRDATFDYVVVGGGTSGLTIAARLAEEYSVAVIEAGGIYQVDNGVGSTIPGLVGIQFLGSDPADTHPAIDWGFVTVPQKPLKDRRVHYARGKTLGGSSARNFMAYTRPSKGAMQTWANEVGDKSYTWENTLPFFKRSVSVTKPDLTKRFPNASVEEDYSSYDNSQNGPLHITWPAWASPFASWFKKAAFAIGMDGTSGFTNGKLLGSSWFVATINPKTMERESSATSFLKYATDTTGLLVYKQTLAKKILFNEEKAANAVVVETLGLRYTLSATKEVILSAGAVQSPQLLMVSGVGPKKVLEGLNIPVIANLPGVGQNLEDHPLSCSVRRVNLITASRMLNDPEYAMKVQNDYVHHESGPLTSPAGVIAFEKFPSSVRKTLSKSALDKLKSFPADWPDLEYAVLDASMGYNRNYLTEDPMDGSNYASVCVSIQTAFSRGSVSISSTDIADPPVLDVGWLSDPVDVELQIAALRRTRQVWEAMSEITIGSEYLPGPNVTSDAEILDFLVDSLTWFFHASATCKMGKPSDKMAVVDTKARVFGVKNLRVVDASAFPFLPPGHPQSVCYMLAEKIAEDIKNDDTSRQPGTGKSEL</sequence>
<proteinExistence type="inferred from homology"/>
<accession>A0A6G1G466</accession>
<reference evidence="9" key="2">
    <citation type="submission" date="2020-04" db="EMBL/GenBank/DDBJ databases">
        <authorList>
            <consortium name="NCBI Genome Project"/>
        </authorList>
    </citation>
    <scope>NUCLEOTIDE SEQUENCE</scope>
    <source>
        <strain evidence="9">CBS 781.70</strain>
    </source>
</reference>
<feature type="chain" id="PRO_5044631829" evidence="5">
    <location>
        <begin position="23"/>
        <end position="625"/>
    </location>
</feature>
<dbReference type="SUPFAM" id="SSF54373">
    <property type="entry name" value="FAD-linked reductases, C-terminal domain"/>
    <property type="match status" value="1"/>
</dbReference>
<dbReference type="GO" id="GO:0044550">
    <property type="term" value="P:secondary metabolite biosynthetic process"/>
    <property type="evidence" value="ECO:0007669"/>
    <property type="project" value="TreeGrafter"/>
</dbReference>
<dbReference type="Gene3D" id="3.50.50.60">
    <property type="entry name" value="FAD/NAD(P)-binding domain"/>
    <property type="match status" value="1"/>
</dbReference>
<feature type="signal peptide" evidence="5">
    <location>
        <begin position="1"/>
        <end position="22"/>
    </location>
</feature>
<gene>
    <name evidence="7 9" type="ORF">P152DRAFT_481783</name>
</gene>
<dbReference type="InterPro" id="IPR007867">
    <property type="entry name" value="GMC_OxRtase_C"/>
</dbReference>
<name>A0A6G1G466_9PEZI</name>
<dbReference type="PIRSF" id="PIRSF000137">
    <property type="entry name" value="Alcohol_oxidase"/>
    <property type="match status" value="1"/>
</dbReference>
<organism evidence="7">
    <name type="scientific">Eremomyces bilateralis CBS 781.70</name>
    <dbReference type="NCBI Taxonomy" id="1392243"/>
    <lineage>
        <taxon>Eukaryota</taxon>
        <taxon>Fungi</taxon>
        <taxon>Dikarya</taxon>
        <taxon>Ascomycota</taxon>
        <taxon>Pezizomycotina</taxon>
        <taxon>Dothideomycetes</taxon>
        <taxon>Dothideomycetes incertae sedis</taxon>
        <taxon>Eremomycetales</taxon>
        <taxon>Eremomycetaceae</taxon>
        <taxon>Eremomyces</taxon>
    </lineage>
</organism>
<dbReference type="PANTHER" id="PTHR11552:SF138">
    <property type="entry name" value="DEHYDROGENASE PKFF-RELATED"/>
    <property type="match status" value="1"/>
</dbReference>
<evidence type="ECO:0000256" key="5">
    <source>
        <dbReference type="SAM" id="SignalP"/>
    </source>
</evidence>
<protein>
    <submittedName>
        <fullName evidence="7 9">Glucose-methanol-choline oxidoreductase</fullName>
    </submittedName>
</protein>
<keyword evidence="4" id="KW-0285">Flavoprotein</keyword>
<comment type="cofactor">
    <cofactor evidence="4">
        <name>FAD</name>
        <dbReference type="ChEBI" id="CHEBI:57692"/>
    </cofactor>
</comment>
<feature type="domain" description="Glucose-methanol-choline oxidoreductase N-terminal" evidence="6">
    <location>
        <begin position="315"/>
        <end position="329"/>
    </location>
</feature>
<evidence type="ECO:0000313" key="9">
    <source>
        <dbReference type="RefSeq" id="XP_033534526.1"/>
    </source>
</evidence>
<dbReference type="InterPro" id="IPR000172">
    <property type="entry name" value="GMC_OxRdtase_N"/>
</dbReference>
<evidence type="ECO:0000256" key="3">
    <source>
        <dbReference type="PIRSR" id="PIRSR000137-1"/>
    </source>
</evidence>